<keyword evidence="2" id="KW-1185">Reference proteome</keyword>
<organism evidence="1 2">
    <name type="scientific">Rhodococcus sacchari</name>
    <dbReference type="NCBI Taxonomy" id="2962047"/>
    <lineage>
        <taxon>Bacteria</taxon>
        <taxon>Bacillati</taxon>
        <taxon>Actinomycetota</taxon>
        <taxon>Actinomycetes</taxon>
        <taxon>Mycobacteriales</taxon>
        <taxon>Nocardiaceae</taxon>
        <taxon>Rhodococcus</taxon>
    </lineage>
</organism>
<dbReference type="EMBL" id="CP107551">
    <property type="protein sequence ID" value="UYP19672.1"/>
    <property type="molecule type" value="Genomic_DNA"/>
</dbReference>
<evidence type="ECO:0000313" key="2">
    <source>
        <dbReference type="Proteomes" id="UP001156484"/>
    </source>
</evidence>
<evidence type="ECO:0000313" key="1">
    <source>
        <dbReference type="EMBL" id="UYP19672.1"/>
    </source>
</evidence>
<name>A0ACD4DI43_9NOCA</name>
<reference evidence="1" key="1">
    <citation type="submission" date="2022-10" db="EMBL/GenBank/DDBJ databases">
        <title>Rhodococcus ferula Z13 complete genome.</title>
        <authorList>
            <person name="Long X."/>
            <person name="Zang M."/>
        </authorList>
    </citation>
    <scope>NUCLEOTIDE SEQUENCE</scope>
    <source>
        <strain evidence="1">Z13</strain>
    </source>
</reference>
<dbReference type="Proteomes" id="UP001156484">
    <property type="component" value="Chromosome"/>
</dbReference>
<proteinExistence type="predicted"/>
<sequence>MLDASAVESFEEHRTHLLGVAYRLTGSVADAEDAVQDAWLRLAGVDADRIVDLRAWLTTVVGRLCLDRLRSAAVRRETYVGQWLPEPVLTPLGGCTPPDPLERIVQDEDNRLAALVVLDTLPPAQRVAFVLHDAFDVPFDEISRILDITVPTARQLASRGRRAVAHTPPPVPSEEHAEAVERLLAAFADADLDAVTAALHPDAHAVGDAGGTTRTALNVVVGPDRFARFFLGLSRRYGTDSLTAVEPILVNGELGLLNRGAPGDGDRPGFPPRVLACTVREGRVWAAYDLANPAKLRRGTRLGAGLFEAGRESTR</sequence>
<gene>
    <name evidence="1" type="ORF">OED52_03660</name>
</gene>
<accession>A0ACD4DI43</accession>
<protein>
    <submittedName>
        <fullName evidence="1">Sigma-70 family RNA polymerase sigma factor</fullName>
    </submittedName>
</protein>